<keyword evidence="2" id="KW-1185">Reference proteome</keyword>
<dbReference type="Pfam" id="PF13489">
    <property type="entry name" value="Methyltransf_23"/>
    <property type="match status" value="1"/>
</dbReference>
<name>A0A1G4PR46_9HYPH</name>
<dbReference type="AlphaFoldDB" id="A0A1G4PR46"/>
<evidence type="ECO:0000313" key="1">
    <source>
        <dbReference type="EMBL" id="SCW34783.1"/>
    </source>
</evidence>
<sequence length="212" mass="23383">MAHSLVDEYAKLHARHRYGATARHALADMLPHILALKPASLIDFGCGQSNLAFLIAAKAGIPEIHRYDPAIPAISTLPNKRVELAVNVDVMEHIPDEEIDAVLASIAAAAAQALFVIDIGPAKMLLSDGRNAHVSQHGADWWLARLKPHFPTIREMPIHRRARVAFKTWDGEVRGLTGLAVRARERIIYRTQKLTRSAHRKLFGATPRGAAR</sequence>
<organism evidence="1 2">
    <name type="scientific">Ancylobacter rudongensis</name>
    <dbReference type="NCBI Taxonomy" id="177413"/>
    <lineage>
        <taxon>Bacteria</taxon>
        <taxon>Pseudomonadati</taxon>
        <taxon>Pseudomonadota</taxon>
        <taxon>Alphaproteobacteria</taxon>
        <taxon>Hyphomicrobiales</taxon>
        <taxon>Xanthobacteraceae</taxon>
        <taxon>Ancylobacter</taxon>
    </lineage>
</organism>
<dbReference type="EMBL" id="FMTP01000001">
    <property type="protein sequence ID" value="SCW34783.1"/>
    <property type="molecule type" value="Genomic_DNA"/>
</dbReference>
<evidence type="ECO:0000313" key="2">
    <source>
        <dbReference type="Proteomes" id="UP000198889"/>
    </source>
</evidence>
<reference evidence="2" key="1">
    <citation type="submission" date="2016-10" db="EMBL/GenBank/DDBJ databases">
        <authorList>
            <person name="Varghese N."/>
            <person name="Submissions S."/>
        </authorList>
    </citation>
    <scope>NUCLEOTIDE SEQUENCE [LARGE SCALE GENOMIC DNA]</scope>
    <source>
        <strain evidence="2">CGMCC 1.1761</strain>
    </source>
</reference>
<dbReference type="Proteomes" id="UP000198889">
    <property type="component" value="Unassembled WGS sequence"/>
</dbReference>
<dbReference type="STRING" id="177413.SAMN05660859_0722"/>
<dbReference type="SUPFAM" id="SSF53335">
    <property type="entry name" value="S-adenosyl-L-methionine-dependent methyltransferases"/>
    <property type="match status" value="1"/>
</dbReference>
<accession>A0A1G4PR46</accession>
<gene>
    <name evidence="1" type="ORF">SAMN05660859_0722</name>
</gene>
<proteinExistence type="predicted"/>
<protein>
    <recommendedName>
        <fullName evidence="3">Methyltransferase domain-containing protein</fullName>
    </recommendedName>
</protein>
<dbReference type="InterPro" id="IPR029063">
    <property type="entry name" value="SAM-dependent_MTases_sf"/>
</dbReference>
<evidence type="ECO:0008006" key="3">
    <source>
        <dbReference type="Google" id="ProtNLM"/>
    </source>
</evidence>
<dbReference type="RefSeq" id="WP_091436170.1">
    <property type="nucleotide sequence ID" value="NZ_FMTP01000001.1"/>
</dbReference>